<dbReference type="Proteomes" id="UP000605086">
    <property type="component" value="Unassembled WGS sequence"/>
</dbReference>
<feature type="region of interest" description="Disordered" evidence="1">
    <location>
        <begin position="1"/>
        <end position="60"/>
    </location>
</feature>
<organism evidence="2 3">
    <name type="scientific">Azospirillum melinis</name>
    <dbReference type="NCBI Taxonomy" id="328839"/>
    <lineage>
        <taxon>Bacteria</taxon>
        <taxon>Pseudomonadati</taxon>
        <taxon>Pseudomonadota</taxon>
        <taxon>Alphaproteobacteria</taxon>
        <taxon>Rhodospirillales</taxon>
        <taxon>Azospirillaceae</taxon>
        <taxon>Azospirillum</taxon>
    </lineage>
</organism>
<accession>A0ABX2KIB5</accession>
<reference evidence="2 3" key="1">
    <citation type="submission" date="2019-10" db="EMBL/GenBank/DDBJ databases">
        <title>Genome sequence of Azospirillum melinis.</title>
        <authorList>
            <person name="Ambrosini A."/>
            <person name="Sant'Anna F.H."/>
            <person name="Cassan F.D."/>
            <person name="Souza E.M."/>
            <person name="Passaglia L.M.P."/>
        </authorList>
    </citation>
    <scope>NUCLEOTIDE SEQUENCE [LARGE SCALE GENOMIC DNA]</scope>
    <source>
        <strain evidence="2 3">TMCY0552</strain>
    </source>
</reference>
<sequence>MIDASVGLSHGASASFTARGTDHCPAATGGYVKDMEDMPPFRDGIPPVAAGADRPLDIRA</sequence>
<protein>
    <submittedName>
        <fullName evidence="2">Uncharacterized protein</fullName>
    </submittedName>
</protein>
<keyword evidence="3" id="KW-1185">Reference proteome</keyword>
<evidence type="ECO:0000256" key="1">
    <source>
        <dbReference type="SAM" id="MobiDB-lite"/>
    </source>
</evidence>
<dbReference type="RefSeq" id="WP_174473446.1">
    <property type="nucleotide sequence ID" value="NZ_JAGINN010000010.1"/>
</dbReference>
<gene>
    <name evidence="2" type="ORF">GBZ48_24785</name>
</gene>
<dbReference type="EMBL" id="WHOS01000041">
    <property type="protein sequence ID" value="NUB02466.1"/>
    <property type="molecule type" value="Genomic_DNA"/>
</dbReference>
<evidence type="ECO:0000313" key="3">
    <source>
        <dbReference type="Proteomes" id="UP000605086"/>
    </source>
</evidence>
<comment type="caution">
    <text evidence="2">The sequence shown here is derived from an EMBL/GenBank/DDBJ whole genome shotgun (WGS) entry which is preliminary data.</text>
</comment>
<name>A0ABX2KIB5_9PROT</name>
<proteinExistence type="predicted"/>
<evidence type="ECO:0000313" key="2">
    <source>
        <dbReference type="EMBL" id="NUB02466.1"/>
    </source>
</evidence>